<accession>A0A226CX38</accession>
<dbReference type="Gene3D" id="2.60.40.770">
    <property type="match status" value="1"/>
</dbReference>
<dbReference type="EMBL" id="LNIX01000065">
    <property type="protein sequence ID" value="OXA37077.1"/>
    <property type="molecule type" value="Genomic_DNA"/>
</dbReference>
<proteinExistence type="predicted"/>
<dbReference type="InterPro" id="IPR014756">
    <property type="entry name" value="Ig_E-set"/>
</dbReference>
<protein>
    <submittedName>
        <fullName evidence="2">Uncharacterized protein</fullName>
    </submittedName>
</protein>
<dbReference type="Proteomes" id="UP000198287">
    <property type="component" value="Unassembled WGS sequence"/>
</dbReference>
<keyword evidence="1" id="KW-0732">Signal</keyword>
<feature type="signal peptide" evidence="1">
    <location>
        <begin position="1"/>
        <end position="20"/>
    </location>
</feature>
<comment type="caution">
    <text evidence="2">The sequence shown here is derived from an EMBL/GenBank/DDBJ whole genome shotgun (WGS) entry which is preliminary data.</text>
</comment>
<dbReference type="AlphaFoldDB" id="A0A226CX38"/>
<dbReference type="OMA" id="EVQGARN"/>
<dbReference type="OrthoDB" id="6489092at2759"/>
<gene>
    <name evidence="2" type="ORF">Fcan01_28148</name>
</gene>
<evidence type="ECO:0000313" key="2">
    <source>
        <dbReference type="EMBL" id="OXA37077.1"/>
    </source>
</evidence>
<evidence type="ECO:0000256" key="1">
    <source>
        <dbReference type="SAM" id="SignalP"/>
    </source>
</evidence>
<sequence length="179" mass="18623">MYKTLGVLVLVAIGIAACNARANLGVSSISIFSKEIRLAANDTNGITGVDIPCSQAQNPNCVCGGAGSIVQLRITDCEGSNGCNFVPGISYTSVIDFIPSTSGTGLRLKVEVVNFGFNTVILEEVLPNSNVEAGSTYTVTYALVANDVLSGSSVVLRGKLFNNETNLLELCVGTIARIT</sequence>
<organism evidence="2 3">
    <name type="scientific">Folsomia candida</name>
    <name type="common">Springtail</name>
    <dbReference type="NCBI Taxonomy" id="158441"/>
    <lineage>
        <taxon>Eukaryota</taxon>
        <taxon>Metazoa</taxon>
        <taxon>Ecdysozoa</taxon>
        <taxon>Arthropoda</taxon>
        <taxon>Hexapoda</taxon>
        <taxon>Collembola</taxon>
        <taxon>Entomobryomorpha</taxon>
        <taxon>Isotomoidea</taxon>
        <taxon>Isotomidae</taxon>
        <taxon>Proisotominae</taxon>
        <taxon>Folsomia</taxon>
    </lineage>
</organism>
<feature type="chain" id="PRO_5012104182" evidence="1">
    <location>
        <begin position="21"/>
        <end position="179"/>
    </location>
</feature>
<keyword evidence="3" id="KW-1185">Reference proteome</keyword>
<name>A0A226CX38_FOLCA</name>
<dbReference type="SUPFAM" id="SSF81296">
    <property type="entry name" value="E set domains"/>
    <property type="match status" value="1"/>
</dbReference>
<reference evidence="2 3" key="1">
    <citation type="submission" date="2015-12" db="EMBL/GenBank/DDBJ databases">
        <title>The genome of Folsomia candida.</title>
        <authorList>
            <person name="Faddeeva A."/>
            <person name="Derks M.F."/>
            <person name="Anvar Y."/>
            <person name="Smit S."/>
            <person name="Van Straalen N."/>
            <person name="Roelofs D."/>
        </authorList>
    </citation>
    <scope>NUCLEOTIDE SEQUENCE [LARGE SCALE GENOMIC DNA]</scope>
    <source>
        <strain evidence="2 3">VU population</strain>
        <tissue evidence="2">Whole body</tissue>
    </source>
</reference>
<dbReference type="PROSITE" id="PS51257">
    <property type="entry name" value="PROKAR_LIPOPROTEIN"/>
    <property type="match status" value="1"/>
</dbReference>
<evidence type="ECO:0000313" key="3">
    <source>
        <dbReference type="Proteomes" id="UP000198287"/>
    </source>
</evidence>